<gene>
    <name evidence="3" type="ORF">ACIKP9_12910</name>
</gene>
<dbReference type="Gene3D" id="2.30.30.40">
    <property type="entry name" value="SH3 Domains"/>
    <property type="match status" value="2"/>
</dbReference>
<dbReference type="InterPro" id="IPR003646">
    <property type="entry name" value="SH3-like_bac-type"/>
</dbReference>
<evidence type="ECO:0000313" key="4">
    <source>
        <dbReference type="Proteomes" id="UP001617669"/>
    </source>
</evidence>
<feature type="signal peptide" evidence="1">
    <location>
        <begin position="1"/>
        <end position="23"/>
    </location>
</feature>
<keyword evidence="1" id="KW-0732">Signal</keyword>
<feature type="chain" id="PRO_5045656285" evidence="1">
    <location>
        <begin position="24"/>
        <end position="149"/>
    </location>
</feature>
<dbReference type="RefSeq" id="WP_400883671.1">
    <property type="nucleotide sequence ID" value="NZ_JBIWXY010000003.1"/>
</dbReference>
<evidence type="ECO:0000313" key="3">
    <source>
        <dbReference type="EMBL" id="MFJ5447135.1"/>
    </source>
</evidence>
<sequence length="149" mass="16026">MAQQPTKWLLAAALLLVPVLASAVEFRSVSVPKAVLYDAPSAQGKKVFILGQGYPVEVIVNLGDWIKVRDAQGGLNWVEAKQLANKRTVLVKGGQADVRQAADAASTLLGKVDKDVVLDMLESPVNGWVKVKHRDGMTGYVLASSLWGF</sequence>
<dbReference type="Proteomes" id="UP001617669">
    <property type="component" value="Unassembled WGS sequence"/>
</dbReference>
<comment type="caution">
    <text evidence="3">The sequence shown here is derived from an EMBL/GenBank/DDBJ whole genome shotgun (WGS) entry which is preliminary data.</text>
</comment>
<dbReference type="Pfam" id="PF06347">
    <property type="entry name" value="SH3_4"/>
    <property type="match status" value="1"/>
</dbReference>
<proteinExistence type="predicted"/>
<dbReference type="PROSITE" id="PS51781">
    <property type="entry name" value="SH3B"/>
    <property type="match status" value="1"/>
</dbReference>
<protein>
    <submittedName>
        <fullName evidence="3">SH3 domain-containing protein</fullName>
    </submittedName>
</protein>
<keyword evidence="4" id="KW-1185">Reference proteome</keyword>
<name>A0ABW8GNX4_9PROT</name>
<evidence type="ECO:0000259" key="2">
    <source>
        <dbReference type="PROSITE" id="PS51781"/>
    </source>
</evidence>
<dbReference type="InterPro" id="IPR010466">
    <property type="entry name" value="DUF1058"/>
</dbReference>
<dbReference type="EMBL" id="JBIWXY010000003">
    <property type="protein sequence ID" value="MFJ5447135.1"/>
    <property type="molecule type" value="Genomic_DNA"/>
</dbReference>
<dbReference type="Pfam" id="PF08239">
    <property type="entry name" value="SH3_3"/>
    <property type="match status" value="1"/>
</dbReference>
<feature type="domain" description="SH3b" evidence="2">
    <location>
        <begin position="86"/>
        <end position="149"/>
    </location>
</feature>
<organism evidence="3 4">
    <name type="scientific">Methylobacillus methanolivorans</name>
    <dbReference type="NCBI Taxonomy" id="1848927"/>
    <lineage>
        <taxon>Bacteria</taxon>
        <taxon>Pseudomonadati</taxon>
        <taxon>Pseudomonadota</taxon>
        <taxon>Betaproteobacteria</taxon>
        <taxon>Nitrosomonadales</taxon>
        <taxon>Methylophilaceae</taxon>
        <taxon>Methylobacillus</taxon>
    </lineage>
</organism>
<evidence type="ECO:0000256" key="1">
    <source>
        <dbReference type="SAM" id="SignalP"/>
    </source>
</evidence>
<reference evidence="3 4" key="1">
    <citation type="submission" date="2024-11" db="EMBL/GenBank/DDBJ databases">
        <authorList>
            <person name="Kaparullina E.N."/>
            <person name="Delegan Y.A."/>
            <person name="Doronina N.V."/>
        </authorList>
    </citation>
    <scope>NUCLEOTIDE SEQUENCE [LARGE SCALE GENOMIC DNA]</scope>
    <source>
        <strain evidence="3 4">7sh_L</strain>
    </source>
</reference>
<accession>A0ABW8GNX4</accession>